<evidence type="ECO:0000313" key="11">
    <source>
        <dbReference type="EMBL" id="KAF3040712.1"/>
    </source>
</evidence>
<keyword evidence="2" id="KW-0813">Transport</keyword>
<feature type="transmembrane region" description="Helical" evidence="8">
    <location>
        <begin position="358"/>
        <end position="383"/>
    </location>
</feature>
<dbReference type="PROSITE" id="PS50939">
    <property type="entry name" value="CYTOCHROME_B561"/>
    <property type="match status" value="1"/>
</dbReference>
<dbReference type="InterPro" id="IPR005018">
    <property type="entry name" value="DOMON_domain"/>
</dbReference>
<feature type="compositionally biased region" description="Acidic residues" evidence="7">
    <location>
        <begin position="242"/>
        <end position="252"/>
    </location>
</feature>
<dbReference type="PANTHER" id="PTHR47797:SF1">
    <property type="entry name" value="CYTOCHROME B561 DOMAIN-CONTAINING PROTEIN-RELATED"/>
    <property type="match status" value="1"/>
</dbReference>
<dbReference type="OrthoDB" id="19261at2759"/>
<feature type="chain" id="PRO_5040368712" description="Cytochrome b561 domain-containing protein" evidence="9">
    <location>
        <begin position="23"/>
        <end position="542"/>
    </location>
</feature>
<dbReference type="AlphaFoldDB" id="A0A9P4WSJ0"/>
<keyword evidence="9" id="KW-0732">Signal</keyword>
<dbReference type="CDD" id="cd08760">
    <property type="entry name" value="Cyt_b561_FRRS1_like"/>
    <property type="match status" value="1"/>
</dbReference>
<comment type="subcellular location">
    <subcellularLocation>
        <location evidence="1">Membrane</location>
    </subcellularLocation>
</comment>
<feature type="compositionally biased region" description="Low complexity" evidence="7">
    <location>
        <begin position="216"/>
        <end position="236"/>
    </location>
</feature>
<dbReference type="Gene3D" id="1.20.120.1770">
    <property type="match status" value="1"/>
</dbReference>
<keyword evidence="12" id="KW-1185">Reference proteome</keyword>
<feature type="region of interest" description="Disordered" evidence="7">
    <location>
        <begin position="216"/>
        <end position="291"/>
    </location>
</feature>
<dbReference type="Gene3D" id="2.60.40.1210">
    <property type="entry name" value="Cellobiose dehydrogenase, cytochrome domain"/>
    <property type="match status" value="1"/>
</dbReference>
<evidence type="ECO:0000256" key="5">
    <source>
        <dbReference type="ARBA" id="ARBA00022989"/>
    </source>
</evidence>
<keyword evidence="5 8" id="KW-1133">Transmembrane helix</keyword>
<dbReference type="GO" id="GO:0016020">
    <property type="term" value="C:membrane"/>
    <property type="evidence" value="ECO:0007669"/>
    <property type="project" value="UniProtKB-SubCell"/>
</dbReference>
<dbReference type="EMBL" id="SWKV01000024">
    <property type="protein sequence ID" value="KAF3040712.1"/>
    <property type="molecule type" value="Genomic_DNA"/>
</dbReference>
<dbReference type="InterPro" id="IPR006593">
    <property type="entry name" value="Cyt_b561/ferric_Rdtase_TM"/>
</dbReference>
<keyword evidence="6 8" id="KW-0472">Membrane</keyword>
<dbReference type="SUPFAM" id="SSF49344">
    <property type="entry name" value="CBD9-like"/>
    <property type="match status" value="1"/>
</dbReference>
<evidence type="ECO:0000256" key="9">
    <source>
        <dbReference type="SAM" id="SignalP"/>
    </source>
</evidence>
<organism evidence="11 12">
    <name type="scientific">Didymella heteroderae</name>
    <dbReference type="NCBI Taxonomy" id="1769908"/>
    <lineage>
        <taxon>Eukaryota</taxon>
        <taxon>Fungi</taxon>
        <taxon>Dikarya</taxon>
        <taxon>Ascomycota</taxon>
        <taxon>Pezizomycotina</taxon>
        <taxon>Dothideomycetes</taxon>
        <taxon>Pleosporomycetidae</taxon>
        <taxon>Pleosporales</taxon>
        <taxon>Pleosporineae</taxon>
        <taxon>Didymellaceae</taxon>
        <taxon>Didymella</taxon>
    </lineage>
</organism>
<evidence type="ECO:0000256" key="7">
    <source>
        <dbReference type="SAM" id="MobiDB-lite"/>
    </source>
</evidence>
<sequence>MRSNRKTLLTSGLLALASHASAQVASVCPATSVCFKLNIPESTASSGSGDIFFQISAPNTYSWVALGQGRAMSGSNMFVVYTSAGGSNVTLSPRSASGYNMPTLNSNAQVELLEGSGVSNGIMTANVKCSNCNSWSGGTADFTASSGNWIYAYQSSGGALATNDQSASIRQHNQQDSFSWNYANAKGGSSINPLVNAAPAGSGTVSGGTSVTSCIPRQGAQATGGSVTGTGTATAANPSNTSDDDNSNDDDGDGHGRPSWTPSWATARPTAWPSGRPWDNDDDDGPNRLAKRQSLPYCDDLNSGSNSGGFTSIGSGGGGPSEHRTVLIAHGVLASLAFVILFPAGAIAIRLASFPGVVWFHALFQIFAYLVYIAAFGLGVYIASELEMLDHHHPIIGIVVLVLIFLQPVFGWLHHMLFKKHQTRTLWSYVHIWLGRVAVTLGIINGGLGLQWADTMNLSSRGGIIAYAVIAVIMWLAWVAASIIGERRRARKLADAPPKYEERVGVGRRSHGSRTAGDETDSSDDIQLANSRMHGHYAPKNQ</sequence>
<gene>
    <name evidence="11" type="ORF">E8E12_006653</name>
</gene>
<evidence type="ECO:0000256" key="4">
    <source>
        <dbReference type="ARBA" id="ARBA00022982"/>
    </source>
</evidence>
<accession>A0A9P4WSJ0</accession>
<evidence type="ECO:0000256" key="2">
    <source>
        <dbReference type="ARBA" id="ARBA00022448"/>
    </source>
</evidence>
<dbReference type="SMART" id="SM00665">
    <property type="entry name" value="B561"/>
    <property type="match status" value="1"/>
</dbReference>
<name>A0A9P4WSJ0_9PLEO</name>
<evidence type="ECO:0000259" key="10">
    <source>
        <dbReference type="PROSITE" id="PS50939"/>
    </source>
</evidence>
<evidence type="ECO:0000256" key="3">
    <source>
        <dbReference type="ARBA" id="ARBA00022692"/>
    </source>
</evidence>
<dbReference type="InterPro" id="IPR015920">
    <property type="entry name" value="Cellobiose_DH-like_cyt"/>
</dbReference>
<feature type="signal peptide" evidence="9">
    <location>
        <begin position="1"/>
        <end position="22"/>
    </location>
</feature>
<dbReference type="Pfam" id="PF16010">
    <property type="entry name" value="CDH-cyt"/>
    <property type="match status" value="1"/>
</dbReference>
<feature type="region of interest" description="Disordered" evidence="7">
    <location>
        <begin position="498"/>
        <end position="542"/>
    </location>
</feature>
<feature type="compositionally biased region" description="Basic residues" evidence="7">
    <location>
        <begin position="533"/>
        <end position="542"/>
    </location>
</feature>
<evidence type="ECO:0000256" key="6">
    <source>
        <dbReference type="ARBA" id="ARBA00023136"/>
    </source>
</evidence>
<feature type="transmembrane region" description="Helical" evidence="8">
    <location>
        <begin position="464"/>
        <end position="484"/>
    </location>
</feature>
<evidence type="ECO:0000256" key="1">
    <source>
        <dbReference type="ARBA" id="ARBA00004370"/>
    </source>
</evidence>
<dbReference type="Proteomes" id="UP000758155">
    <property type="component" value="Unassembled WGS sequence"/>
</dbReference>
<feature type="transmembrane region" description="Helical" evidence="8">
    <location>
        <begin position="395"/>
        <end position="414"/>
    </location>
</feature>
<reference evidence="11" key="1">
    <citation type="submission" date="2019-04" db="EMBL/GenBank/DDBJ databases">
        <title>Sequencing of skin fungus with MAO and IRED activity.</title>
        <authorList>
            <person name="Marsaioli A.J."/>
            <person name="Bonatto J.M.C."/>
            <person name="Reis Junior O."/>
        </authorList>
    </citation>
    <scope>NUCLEOTIDE SEQUENCE</scope>
    <source>
        <strain evidence="11">28M1</strain>
    </source>
</reference>
<keyword evidence="3 8" id="KW-0812">Transmembrane</keyword>
<feature type="transmembrane region" description="Helical" evidence="8">
    <location>
        <begin position="327"/>
        <end position="351"/>
    </location>
</feature>
<dbReference type="CDD" id="cd09630">
    <property type="entry name" value="CDH_like_cytochrome"/>
    <property type="match status" value="1"/>
</dbReference>
<keyword evidence="4" id="KW-0249">Electron transport</keyword>
<evidence type="ECO:0000313" key="12">
    <source>
        <dbReference type="Proteomes" id="UP000758155"/>
    </source>
</evidence>
<protein>
    <recommendedName>
        <fullName evidence="10">Cytochrome b561 domain-containing protein</fullName>
    </recommendedName>
</protein>
<dbReference type="SMART" id="SM00664">
    <property type="entry name" value="DoH"/>
    <property type="match status" value="1"/>
</dbReference>
<dbReference type="PANTHER" id="PTHR47797">
    <property type="entry name" value="DEHYDROGENASE, PUTATIVE (AFU_ORTHOLOGUE AFUA_8G05805)-RELATED"/>
    <property type="match status" value="1"/>
</dbReference>
<comment type="caution">
    <text evidence="11">The sequence shown here is derived from an EMBL/GenBank/DDBJ whole genome shotgun (WGS) entry which is preliminary data.</text>
</comment>
<proteinExistence type="predicted"/>
<feature type="domain" description="Cytochrome b561" evidence="10">
    <location>
        <begin position="294"/>
        <end position="484"/>
    </location>
</feature>
<evidence type="ECO:0000256" key="8">
    <source>
        <dbReference type="SAM" id="Phobius"/>
    </source>
</evidence>
<feature type="transmembrane region" description="Helical" evidence="8">
    <location>
        <begin position="426"/>
        <end position="444"/>
    </location>
</feature>